<comment type="caution">
    <text evidence="1">The sequence shown here is derived from an EMBL/GenBank/DDBJ whole genome shotgun (WGS) entry which is preliminary data.</text>
</comment>
<name>A0A5M8RUQ6_9BACI</name>
<dbReference type="AlphaFoldDB" id="A0A5M8RUQ6"/>
<evidence type="ECO:0000313" key="1">
    <source>
        <dbReference type="EMBL" id="KAA6450983.1"/>
    </source>
</evidence>
<dbReference type="Proteomes" id="UP000324326">
    <property type="component" value="Unassembled WGS sequence"/>
</dbReference>
<accession>A0A5M8RUQ6</accession>
<dbReference type="EMBL" id="QSND01000002">
    <property type="protein sequence ID" value="KAA6450983.1"/>
    <property type="molecule type" value="Genomic_DNA"/>
</dbReference>
<gene>
    <name evidence="1" type="ORF">DX927_09130</name>
</gene>
<evidence type="ECO:0000313" key="2">
    <source>
        <dbReference type="Proteomes" id="UP000324326"/>
    </source>
</evidence>
<dbReference type="RefSeq" id="WP_150149814.1">
    <property type="nucleotide sequence ID" value="NZ_QSND01000002.1"/>
</dbReference>
<sequence length="64" mass="7685">MTWIDLVRKYFPDANDKQCDFILWEKTAFPLVPAETVEKQLQEYQVMMFADRRSNRINKEAADE</sequence>
<reference evidence="1 2" key="1">
    <citation type="submission" date="2018-08" db="EMBL/GenBank/DDBJ databases">
        <title>Bacillus phenotypic plasticity.</title>
        <authorList>
            <person name="Hurtado E."/>
        </authorList>
    </citation>
    <scope>NUCLEOTIDE SEQUENCE [LARGE SCALE GENOMIC DNA]</scope>
    <source>
        <strain evidence="1 2">427</strain>
    </source>
</reference>
<proteinExistence type="predicted"/>
<organism evidence="1 2">
    <name type="scientific">Bacillus swezeyi</name>
    <dbReference type="NCBI Taxonomy" id="1925020"/>
    <lineage>
        <taxon>Bacteria</taxon>
        <taxon>Bacillati</taxon>
        <taxon>Bacillota</taxon>
        <taxon>Bacilli</taxon>
        <taxon>Bacillales</taxon>
        <taxon>Bacillaceae</taxon>
        <taxon>Bacillus</taxon>
    </lineage>
</organism>
<protein>
    <submittedName>
        <fullName evidence="1">Uncharacterized protein</fullName>
    </submittedName>
</protein>